<dbReference type="Proteomes" id="UP000028999">
    <property type="component" value="Unassembled WGS sequence"/>
</dbReference>
<dbReference type="AlphaFoldDB" id="A0A078IHA1"/>
<dbReference type="Gramene" id="CDY50315">
    <property type="protein sequence ID" value="CDY50315"/>
    <property type="gene ID" value="GSBRNA2T00096410001"/>
</dbReference>
<evidence type="ECO:0000313" key="1">
    <source>
        <dbReference type="EMBL" id="CDY50315.1"/>
    </source>
</evidence>
<accession>A0A078IHA1</accession>
<protein>
    <submittedName>
        <fullName evidence="1">BnaCnng18980D protein</fullName>
    </submittedName>
</protein>
<evidence type="ECO:0000313" key="2">
    <source>
        <dbReference type="Proteomes" id="UP000028999"/>
    </source>
</evidence>
<sequence>MDDPQVPPVNIDDPQVPPVHIDDPQVPPVTSKVSSIPLLGCIIEFLVHLCTFSSTTFSDEQEKKFIDVAVEENRAAHKHFRQHNSYYVKFFIWSKKSCQPLPGISQLCIYES</sequence>
<dbReference type="EMBL" id="LK032900">
    <property type="protein sequence ID" value="CDY50315.1"/>
    <property type="molecule type" value="Genomic_DNA"/>
</dbReference>
<dbReference type="PaxDb" id="3708-A0A078IHA1"/>
<keyword evidence="2" id="KW-1185">Reference proteome</keyword>
<gene>
    <name evidence="1" type="primary">BnaCnng18980D</name>
    <name evidence="1" type="ORF">GSBRNA2T00096410001</name>
</gene>
<reference evidence="1 2" key="1">
    <citation type="journal article" date="2014" name="Science">
        <title>Plant genetics. Early allopolyploid evolution in the post-Neolithic Brassica napus oilseed genome.</title>
        <authorList>
            <person name="Chalhoub B."/>
            <person name="Denoeud F."/>
            <person name="Liu S."/>
            <person name="Parkin I.A."/>
            <person name="Tang H."/>
            <person name="Wang X."/>
            <person name="Chiquet J."/>
            <person name="Belcram H."/>
            <person name="Tong C."/>
            <person name="Samans B."/>
            <person name="Correa M."/>
            <person name="Da Silva C."/>
            <person name="Just J."/>
            <person name="Falentin C."/>
            <person name="Koh C.S."/>
            <person name="Le Clainche I."/>
            <person name="Bernard M."/>
            <person name="Bento P."/>
            <person name="Noel B."/>
            <person name="Labadie K."/>
            <person name="Alberti A."/>
            <person name="Charles M."/>
            <person name="Arnaud D."/>
            <person name="Guo H."/>
            <person name="Daviaud C."/>
            <person name="Alamery S."/>
            <person name="Jabbari K."/>
            <person name="Zhao M."/>
            <person name="Edger P.P."/>
            <person name="Chelaifa H."/>
            <person name="Tack D."/>
            <person name="Lassalle G."/>
            <person name="Mestiri I."/>
            <person name="Schnel N."/>
            <person name="Le Paslier M.C."/>
            <person name="Fan G."/>
            <person name="Renault V."/>
            <person name="Bayer P.E."/>
            <person name="Golicz A.A."/>
            <person name="Manoli S."/>
            <person name="Lee T.H."/>
            <person name="Thi V.H."/>
            <person name="Chalabi S."/>
            <person name="Hu Q."/>
            <person name="Fan C."/>
            <person name="Tollenaere R."/>
            <person name="Lu Y."/>
            <person name="Battail C."/>
            <person name="Shen J."/>
            <person name="Sidebottom C.H."/>
            <person name="Wang X."/>
            <person name="Canaguier A."/>
            <person name="Chauveau A."/>
            <person name="Berard A."/>
            <person name="Deniot G."/>
            <person name="Guan M."/>
            <person name="Liu Z."/>
            <person name="Sun F."/>
            <person name="Lim Y.P."/>
            <person name="Lyons E."/>
            <person name="Town C.D."/>
            <person name="Bancroft I."/>
            <person name="Wang X."/>
            <person name="Meng J."/>
            <person name="Ma J."/>
            <person name="Pires J.C."/>
            <person name="King G.J."/>
            <person name="Brunel D."/>
            <person name="Delourme R."/>
            <person name="Renard M."/>
            <person name="Aury J.M."/>
            <person name="Adams K.L."/>
            <person name="Batley J."/>
            <person name="Snowdon R.J."/>
            <person name="Tost J."/>
            <person name="Edwards D."/>
            <person name="Zhou Y."/>
            <person name="Hua W."/>
            <person name="Sharpe A.G."/>
            <person name="Paterson A.H."/>
            <person name="Guan C."/>
            <person name="Wincker P."/>
        </authorList>
    </citation>
    <scope>NUCLEOTIDE SEQUENCE [LARGE SCALE GENOMIC DNA]</scope>
    <source>
        <strain evidence="2">cv. Darmor-bzh</strain>
    </source>
</reference>
<proteinExistence type="predicted"/>
<name>A0A078IHA1_BRANA</name>
<organism evidence="1 2">
    <name type="scientific">Brassica napus</name>
    <name type="common">Rape</name>
    <dbReference type="NCBI Taxonomy" id="3708"/>
    <lineage>
        <taxon>Eukaryota</taxon>
        <taxon>Viridiplantae</taxon>
        <taxon>Streptophyta</taxon>
        <taxon>Embryophyta</taxon>
        <taxon>Tracheophyta</taxon>
        <taxon>Spermatophyta</taxon>
        <taxon>Magnoliopsida</taxon>
        <taxon>eudicotyledons</taxon>
        <taxon>Gunneridae</taxon>
        <taxon>Pentapetalae</taxon>
        <taxon>rosids</taxon>
        <taxon>malvids</taxon>
        <taxon>Brassicales</taxon>
        <taxon>Brassicaceae</taxon>
        <taxon>Brassiceae</taxon>
        <taxon>Brassica</taxon>
    </lineage>
</organism>